<name>A0A7J8TGA1_GOSDV</name>
<dbReference type="Pfam" id="PF13640">
    <property type="entry name" value="2OG-FeII_Oxy_3"/>
    <property type="match status" value="1"/>
</dbReference>
<dbReference type="InterPro" id="IPR006620">
    <property type="entry name" value="Pro_4_hyd_alph"/>
</dbReference>
<dbReference type="PANTHER" id="PTHR10869">
    <property type="entry name" value="PROLYL 4-HYDROXYLASE ALPHA SUBUNIT"/>
    <property type="match status" value="1"/>
</dbReference>
<dbReference type="InterPro" id="IPR044862">
    <property type="entry name" value="Pro_4_hyd_alph_FE2OG_OXY"/>
</dbReference>
<keyword evidence="7" id="KW-0408">Iron</keyword>
<dbReference type="GO" id="GO:0031418">
    <property type="term" value="F:L-ascorbic acid binding"/>
    <property type="evidence" value="ECO:0007669"/>
    <property type="project" value="InterPro"/>
</dbReference>
<proteinExistence type="predicted"/>
<evidence type="ECO:0000256" key="6">
    <source>
        <dbReference type="ARBA" id="ARBA00023002"/>
    </source>
</evidence>
<evidence type="ECO:0000256" key="7">
    <source>
        <dbReference type="ARBA" id="ARBA00023004"/>
    </source>
</evidence>
<evidence type="ECO:0000256" key="1">
    <source>
        <dbReference type="ARBA" id="ARBA00001961"/>
    </source>
</evidence>
<protein>
    <recommendedName>
        <fullName evidence="9">Fe2OG dioxygenase domain-containing protein</fullName>
    </recommendedName>
</protein>
<dbReference type="EMBL" id="JABFAC010247962">
    <property type="protein sequence ID" value="MBA0637170.1"/>
    <property type="molecule type" value="Genomic_DNA"/>
</dbReference>
<keyword evidence="5" id="KW-0735">Signal-anchor</keyword>
<accession>A0A7J8TGA1</accession>
<comment type="cofactor">
    <cofactor evidence="1">
        <name>L-ascorbate</name>
        <dbReference type="ChEBI" id="CHEBI:38290"/>
    </cofactor>
</comment>
<keyword evidence="3" id="KW-0479">Metal-binding</keyword>
<evidence type="ECO:0000256" key="5">
    <source>
        <dbReference type="ARBA" id="ARBA00022968"/>
    </source>
</evidence>
<comment type="catalytic activity">
    <reaction evidence="8">
        <text>L-prolyl-[collagen] + 2-oxoglutarate + O2 = trans-4-hydroxy-L-prolyl-[collagen] + succinate + CO2</text>
        <dbReference type="Rhea" id="RHEA:18945"/>
        <dbReference type="Rhea" id="RHEA-COMP:11676"/>
        <dbReference type="Rhea" id="RHEA-COMP:11680"/>
        <dbReference type="ChEBI" id="CHEBI:15379"/>
        <dbReference type="ChEBI" id="CHEBI:16526"/>
        <dbReference type="ChEBI" id="CHEBI:16810"/>
        <dbReference type="ChEBI" id="CHEBI:30031"/>
        <dbReference type="ChEBI" id="CHEBI:50342"/>
        <dbReference type="ChEBI" id="CHEBI:61965"/>
        <dbReference type="EC" id="1.14.11.2"/>
    </reaction>
</comment>
<evidence type="ECO:0000256" key="3">
    <source>
        <dbReference type="ARBA" id="ARBA00022723"/>
    </source>
</evidence>
<keyword evidence="4" id="KW-0223">Dioxygenase</keyword>
<comment type="subcellular location">
    <subcellularLocation>
        <location evidence="2">Endoplasmic reticulum membrane</location>
        <topology evidence="2">Single-pass type II membrane protein</topology>
    </subcellularLocation>
</comment>
<dbReference type="GO" id="GO:0005506">
    <property type="term" value="F:iron ion binding"/>
    <property type="evidence" value="ECO:0007669"/>
    <property type="project" value="InterPro"/>
</dbReference>
<dbReference type="AlphaFoldDB" id="A0A7J8TGA1"/>
<dbReference type="SMART" id="SM00702">
    <property type="entry name" value="P4Hc"/>
    <property type="match status" value="1"/>
</dbReference>
<dbReference type="InterPro" id="IPR005123">
    <property type="entry name" value="Oxoglu/Fe-dep_dioxygenase_dom"/>
</dbReference>
<dbReference type="PROSITE" id="PS51471">
    <property type="entry name" value="FE2OG_OXY"/>
    <property type="match status" value="1"/>
</dbReference>
<keyword evidence="11" id="KW-1185">Reference proteome</keyword>
<evidence type="ECO:0000313" key="10">
    <source>
        <dbReference type="EMBL" id="MBA0637170.1"/>
    </source>
</evidence>
<dbReference type="Proteomes" id="UP000593561">
    <property type="component" value="Unassembled WGS sequence"/>
</dbReference>
<keyword evidence="5" id="KW-0812">Transmembrane</keyword>
<keyword evidence="6" id="KW-0560">Oxidoreductase</keyword>
<sequence length="347" mass="38465">MKGKSKSSKRKLGLATTLFLCSLAFLAGLFTSTFFSQDVPIIKPRLRKLEVVHVEGDKYPDLMPVGETGESSIDSIPFQAFKGLPLVIPKVPHVAHILVLDSLGIYLTYECSVVIDMGRHVRTMVYVAYPCQGCGLDGRGHEVLSWKPRAYYFPDFATAEQCEHIIEMAKLNLKPSTLALRKGETEENTKGTRTSSGTFISASEDESGTLDLIEKKIAKVTSIPQSHGEAFNVLRYEIGQKYDSHYDAFNPSEYGPQSSQRVASFLLYLSDVEEGGETMFPFENGMSVKGYDYRQCVGLKVKPQRGDGLLFYSLFLNGTIDPGHAVGGFSLENLIDCQRETDRLLVS</sequence>
<evidence type="ECO:0000259" key="9">
    <source>
        <dbReference type="PROSITE" id="PS51471"/>
    </source>
</evidence>
<reference evidence="10 11" key="1">
    <citation type="journal article" date="2019" name="Genome Biol. Evol.">
        <title>Insights into the evolution of the New World diploid cottons (Gossypium, subgenus Houzingenia) based on genome sequencing.</title>
        <authorList>
            <person name="Grover C.E."/>
            <person name="Arick M.A. 2nd"/>
            <person name="Thrash A."/>
            <person name="Conover J.L."/>
            <person name="Sanders W.S."/>
            <person name="Peterson D.G."/>
            <person name="Frelichowski J.E."/>
            <person name="Scheffler J.A."/>
            <person name="Scheffler B.E."/>
            <person name="Wendel J.F."/>
        </authorList>
    </citation>
    <scope>NUCLEOTIDE SEQUENCE [LARGE SCALE GENOMIC DNA]</scope>
    <source>
        <strain evidence="10">27</strain>
        <tissue evidence="10">Leaf</tissue>
    </source>
</reference>
<feature type="domain" description="Fe2OG dioxygenase" evidence="9">
    <location>
        <begin position="226"/>
        <end position="347"/>
    </location>
</feature>
<evidence type="ECO:0000313" key="11">
    <source>
        <dbReference type="Proteomes" id="UP000593561"/>
    </source>
</evidence>
<dbReference type="Gene3D" id="2.60.120.620">
    <property type="entry name" value="q2cbj1_9rhob like domain"/>
    <property type="match status" value="1"/>
</dbReference>
<comment type="caution">
    <text evidence="10">The sequence shown here is derived from an EMBL/GenBank/DDBJ whole genome shotgun (WGS) entry which is preliminary data.</text>
</comment>
<dbReference type="PANTHER" id="PTHR10869:SF195">
    <property type="entry name" value="PROLYL 4-HYDROXYLASE 9-RELATED"/>
    <property type="match status" value="1"/>
</dbReference>
<evidence type="ECO:0000256" key="2">
    <source>
        <dbReference type="ARBA" id="ARBA00004648"/>
    </source>
</evidence>
<evidence type="ECO:0000256" key="8">
    <source>
        <dbReference type="ARBA" id="ARBA00049169"/>
    </source>
</evidence>
<organism evidence="10 11">
    <name type="scientific">Gossypium davidsonii</name>
    <name type="common">Davidson's cotton</name>
    <name type="synonym">Gossypium klotzschianum subsp. davidsonii</name>
    <dbReference type="NCBI Taxonomy" id="34287"/>
    <lineage>
        <taxon>Eukaryota</taxon>
        <taxon>Viridiplantae</taxon>
        <taxon>Streptophyta</taxon>
        <taxon>Embryophyta</taxon>
        <taxon>Tracheophyta</taxon>
        <taxon>Spermatophyta</taxon>
        <taxon>Magnoliopsida</taxon>
        <taxon>eudicotyledons</taxon>
        <taxon>Gunneridae</taxon>
        <taxon>Pentapetalae</taxon>
        <taxon>rosids</taxon>
        <taxon>malvids</taxon>
        <taxon>Malvales</taxon>
        <taxon>Malvaceae</taxon>
        <taxon>Malvoideae</taxon>
        <taxon>Gossypium</taxon>
    </lineage>
</organism>
<gene>
    <name evidence="10" type="ORF">Godav_029027</name>
</gene>
<dbReference type="GO" id="GO:0005789">
    <property type="term" value="C:endoplasmic reticulum membrane"/>
    <property type="evidence" value="ECO:0007669"/>
    <property type="project" value="UniProtKB-SubCell"/>
</dbReference>
<dbReference type="GO" id="GO:0004656">
    <property type="term" value="F:procollagen-proline 4-dioxygenase activity"/>
    <property type="evidence" value="ECO:0007669"/>
    <property type="project" value="UniProtKB-EC"/>
</dbReference>
<dbReference type="InterPro" id="IPR045054">
    <property type="entry name" value="P4HA-like"/>
</dbReference>
<evidence type="ECO:0000256" key="4">
    <source>
        <dbReference type="ARBA" id="ARBA00022964"/>
    </source>
</evidence>